<comment type="subcellular location">
    <subcellularLocation>
        <location evidence="1">Cell membrane</location>
        <topology evidence="1">Multi-pass membrane protein</topology>
    </subcellularLocation>
</comment>
<proteinExistence type="inferred from homology"/>
<evidence type="ECO:0000256" key="7">
    <source>
        <dbReference type="ARBA" id="ARBA00023136"/>
    </source>
</evidence>
<evidence type="ECO:0000256" key="4">
    <source>
        <dbReference type="ARBA" id="ARBA00022475"/>
    </source>
</evidence>
<evidence type="ECO:0000256" key="2">
    <source>
        <dbReference type="ARBA" id="ARBA00009773"/>
    </source>
</evidence>
<dbReference type="InterPro" id="IPR002549">
    <property type="entry name" value="AI-2E-like"/>
</dbReference>
<dbReference type="GO" id="GO:0055085">
    <property type="term" value="P:transmembrane transport"/>
    <property type="evidence" value="ECO:0007669"/>
    <property type="project" value="TreeGrafter"/>
</dbReference>
<dbReference type="Pfam" id="PF01594">
    <property type="entry name" value="AI-2E_transport"/>
    <property type="match status" value="1"/>
</dbReference>
<dbReference type="GO" id="GO:0005886">
    <property type="term" value="C:plasma membrane"/>
    <property type="evidence" value="ECO:0007669"/>
    <property type="project" value="UniProtKB-SubCell"/>
</dbReference>
<feature type="transmembrane region" description="Helical" evidence="9">
    <location>
        <begin position="164"/>
        <end position="187"/>
    </location>
</feature>
<keyword evidence="4" id="KW-1003">Cell membrane</keyword>
<evidence type="ECO:0000256" key="3">
    <source>
        <dbReference type="ARBA" id="ARBA00022448"/>
    </source>
</evidence>
<feature type="transmembrane region" description="Helical" evidence="9">
    <location>
        <begin position="34"/>
        <end position="59"/>
    </location>
</feature>
<name>A0A7T7XP96_9SPIR</name>
<feature type="region of interest" description="Disordered" evidence="8">
    <location>
        <begin position="365"/>
        <end position="399"/>
    </location>
</feature>
<sequence>MNTDNTSFKKFAGYALIAGAALLAVTYFDRFAALIGRLFSLVFPFILGACIAFIVHVPMAALERRFKLKRIVSLVLTLVLFAGIIVLAGVLVIPELGRTFDTLRTAFPAFIQKLVTWGNDFFSSNPRIIEWLSQIEINWDEIRNYVFGFFRVGVGSFLDSTVNAAVSAVSTIGSFIIALVFAMYILVQKEKLGFQAKKLVYAFLSKERADRFFSVASLANGTFSRFLSGQCLEACILGLMFFISMNILRLPYALMISVLVSITALIPIFGAFIACFIGGFLILMISPVQALIFVILFLVLQQIEGNLIYPHVVGTSVGLPSIWVMVAVVVGGDLMGIAGMLIFVPLCSVIYALLREQVNSRLKAAGSPLAGEPPAEDPPRRKKIRLPSRRKKGKPDESQ</sequence>
<dbReference type="PANTHER" id="PTHR21716">
    <property type="entry name" value="TRANSMEMBRANE PROTEIN"/>
    <property type="match status" value="1"/>
</dbReference>
<reference evidence="10" key="1">
    <citation type="submission" date="2021-01" db="EMBL/GenBank/DDBJ databases">
        <title>Description of Breznakiella homolactica.</title>
        <authorList>
            <person name="Song Y."/>
            <person name="Brune A."/>
        </authorList>
    </citation>
    <scope>NUCLEOTIDE SEQUENCE</scope>
    <source>
        <strain evidence="10">RmG30</strain>
    </source>
</reference>
<evidence type="ECO:0000256" key="5">
    <source>
        <dbReference type="ARBA" id="ARBA00022692"/>
    </source>
</evidence>
<evidence type="ECO:0000256" key="9">
    <source>
        <dbReference type="SAM" id="Phobius"/>
    </source>
</evidence>
<keyword evidence="6 9" id="KW-1133">Transmembrane helix</keyword>
<feature type="transmembrane region" description="Helical" evidence="9">
    <location>
        <begin position="307"/>
        <end position="328"/>
    </location>
</feature>
<evidence type="ECO:0000256" key="1">
    <source>
        <dbReference type="ARBA" id="ARBA00004651"/>
    </source>
</evidence>
<evidence type="ECO:0000313" key="10">
    <source>
        <dbReference type="EMBL" id="QQO10005.1"/>
    </source>
</evidence>
<keyword evidence="5 9" id="KW-0812">Transmembrane</keyword>
<accession>A0A7T7XP96</accession>
<dbReference type="Proteomes" id="UP000595917">
    <property type="component" value="Chromosome"/>
</dbReference>
<dbReference type="PANTHER" id="PTHR21716:SF53">
    <property type="entry name" value="PERMEASE PERM-RELATED"/>
    <property type="match status" value="1"/>
</dbReference>
<organism evidence="10 11">
    <name type="scientific">Breznakiella homolactica</name>
    <dbReference type="NCBI Taxonomy" id="2798577"/>
    <lineage>
        <taxon>Bacteria</taxon>
        <taxon>Pseudomonadati</taxon>
        <taxon>Spirochaetota</taxon>
        <taxon>Spirochaetia</taxon>
        <taxon>Spirochaetales</taxon>
        <taxon>Breznakiellaceae</taxon>
        <taxon>Breznakiella</taxon>
    </lineage>
</organism>
<dbReference type="RefSeq" id="WP_215627309.1">
    <property type="nucleotide sequence ID" value="NZ_CP067089.2"/>
</dbReference>
<keyword evidence="7 9" id="KW-0472">Membrane</keyword>
<dbReference type="EMBL" id="CP067089">
    <property type="protein sequence ID" value="QQO10005.1"/>
    <property type="molecule type" value="Genomic_DNA"/>
</dbReference>
<evidence type="ECO:0000256" key="8">
    <source>
        <dbReference type="SAM" id="MobiDB-lite"/>
    </source>
</evidence>
<keyword evidence="11" id="KW-1185">Reference proteome</keyword>
<feature type="transmembrane region" description="Helical" evidence="9">
    <location>
        <begin position="250"/>
        <end position="274"/>
    </location>
</feature>
<feature type="transmembrane region" description="Helical" evidence="9">
    <location>
        <begin position="71"/>
        <end position="93"/>
    </location>
</feature>
<feature type="compositionally biased region" description="Basic residues" evidence="8">
    <location>
        <begin position="380"/>
        <end position="393"/>
    </location>
</feature>
<feature type="transmembrane region" description="Helical" evidence="9">
    <location>
        <begin position="334"/>
        <end position="354"/>
    </location>
</feature>
<evidence type="ECO:0000256" key="6">
    <source>
        <dbReference type="ARBA" id="ARBA00022989"/>
    </source>
</evidence>
<evidence type="ECO:0000313" key="11">
    <source>
        <dbReference type="Proteomes" id="UP000595917"/>
    </source>
</evidence>
<feature type="transmembrane region" description="Helical" evidence="9">
    <location>
        <begin position="12"/>
        <end position="28"/>
    </location>
</feature>
<dbReference type="KEGG" id="bhc:JFL75_03570"/>
<protein>
    <submittedName>
        <fullName evidence="10">AI-2E family transporter</fullName>
    </submittedName>
</protein>
<gene>
    <name evidence="10" type="ORF">JFL75_03570</name>
</gene>
<feature type="transmembrane region" description="Helical" evidence="9">
    <location>
        <begin position="280"/>
        <end position="300"/>
    </location>
</feature>
<keyword evidence="3" id="KW-0813">Transport</keyword>
<dbReference type="AlphaFoldDB" id="A0A7T7XP96"/>
<comment type="similarity">
    <text evidence="2">Belongs to the autoinducer-2 exporter (AI-2E) (TC 2.A.86) family.</text>
</comment>